<evidence type="ECO:0000313" key="2">
    <source>
        <dbReference type="EMBL" id="VEL40949.1"/>
    </source>
</evidence>
<sequence length="162" mass="16947">MRQPTWPAGQGDQPHAQFGLTHGAVDTSGPDNGNSLLPSPQVTCGILPRVADTAPQLSPVGFSTESLGTAFYSLVSTRLAVRHAGVVGNEGASSRTAAVVQSLKHKASFSAPLRRPTLVSRLYPLYTGPGNTVAVNLPASGLAAIWRLGRSELVRHVQVDSD</sequence>
<evidence type="ECO:0000256" key="1">
    <source>
        <dbReference type="SAM" id="MobiDB-lite"/>
    </source>
</evidence>
<feature type="region of interest" description="Disordered" evidence="1">
    <location>
        <begin position="1"/>
        <end position="39"/>
    </location>
</feature>
<proteinExistence type="predicted"/>
<organism evidence="2 3">
    <name type="scientific">Protopolystoma xenopodis</name>
    <dbReference type="NCBI Taxonomy" id="117903"/>
    <lineage>
        <taxon>Eukaryota</taxon>
        <taxon>Metazoa</taxon>
        <taxon>Spiralia</taxon>
        <taxon>Lophotrochozoa</taxon>
        <taxon>Platyhelminthes</taxon>
        <taxon>Monogenea</taxon>
        <taxon>Polyopisthocotylea</taxon>
        <taxon>Polystomatidea</taxon>
        <taxon>Polystomatidae</taxon>
        <taxon>Protopolystoma</taxon>
    </lineage>
</organism>
<dbReference type="AlphaFoldDB" id="A0A3S5BUS0"/>
<name>A0A3S5BUS0_9PLAT</name>
<accession>A0A3S5BUS0</accession>
<evidence type="ECO:0000313" key="3">
    <source>
        <dbReference type="Proteomes" id="UP000784294"/>
    </source>
</evidence>
<reference evidence="2" key="1">
    <citation type="submission" date="2018-11" db="EMBL/GenBank/DDBJ databases">
        <authorList>
            <consortium name="Pathogen Informatics"/>
        </authorList>
    </citation>
    <scope>NUCLEOTIDE SEQUENCE</scope>
</reference>
<protein>
    <submittedName>
        <fullName evidence="2">Uncharacterized protein</fullName>
    </submittedName>
</protein>
<dbReference type="Proteomes" id="UP000784294">
    <property type="component" value="Unassembled WGS sequence"/>
</dbReference>
<comment type="caution">
    <text evidence="2">The sequence shown here is derived from an EMBL/GenBank/DDBJ whole genome shotgun (WGS) entry which is preliminary data.</text>
</comment>
<gene>
    <name evidence="2" type="ORF">PXEA_LOCUS34389</name>
</gene>
<feature type="compositionally biased region" description="Polar residues" evidence="1">
    <location>
        <begin position="29"/>
        <end position="39"/>
    </location>
</feature>
<dbReference type="EMBL" id="CAAALY010267164">
    <property type="protein sequence ID" value="VEL40949.1"/>
    <property type="molecule type" value="Genomic_DNA"/>
</dbReference>
<keyword evidence="3" id="KW-1185">Reference proteome</keyword>